<proteinExistence type="predicted"/>
<evidence type="ECO:0000256" key="1">
    <source>
        <dbReference type="SAM" id="SignalP"/>
    </source>
</evidence>
<evidence type="ECO:0008006" key="4">
    <source>
        <dbReference type="Google" id="ProtNLM"/>
    </source>
</evidence>
<name>A0A7X9FSB6_9DELT</name>
<organism evidence="2 3">
    <name type="scientific">SAR324 cluster bacterium</name>
    <dbReference type="NCBI Taxonomy" id="2024889"/>
    <lineage>
        <taxon>Bacteria</taxon>
        <taxon>Deltaproteobacteria</taxon>
        <taxon>SAR324 cluster</taxon>
    </lineage>
</organism>
<protein>
    <recommendedName>
        <fullName evidence="4">Spore coat protein U domain-containing protein</fullName>
    </recommendedName>
</protein>
<feature type="signal peptide" evidence="1">
    <location>
        <begin position="1"/>
        <end position="23"/>
    </location>
</feature>
<evidence type="ECO:0000313" key="2">
    <source>
        <dbReference type="EMBL" id="NMC63407.1"/>
    </source>
</evidence>
<evidence type="ECO:0000313" key="3">
    <source>
        <dbReference type="Proteomes" id="UP000524246"/>
    </source>
</evidence>
<sequence>MRKFRLLVGTMGAVLLTVGSAFAASQGTLTTGTSEATADINLTIPTMVKITGVADINVTLTEAQSAAGIVEADTTQDICIYSNATSGAYDIKFTCTNGTGAGTDCVDGYKLTNGTDTIVYGVKVNDQTGTSGSVSAAYGTKVDGTGANQTDEDCASGGDSGSFAITVSKAELQKAHAGNYEGTLHIFVYPDQG</sequence>
<accession>A0A7X9FSB6</accession>
<dbReference type="Proteomes" id="UP000524246">
    <property type="component" value="Unassembled WGS sequence"/>
</dbReference>
<reference evidence="2 3" key="1">
    <citation type="journal article" date="2020" name="Biotechnol. Biofuels">
        <title>New insights from the biogas microbiome by comprehensive genome-resolved metagenomics of nearly 1600 species originating from multiple anaerobic digesters.</title>
        <authorList>
            <person name="Campanaro S."/>
            <person name="Treu L."/>
            <person name="Rodriguez-R L.M."/>
            <person name="Kovalovszki A."/>
            <person name="Ziels R.M."/>
            <person name="Maus I."/>
            <person name="Zhu X."/>
            <person name="Kougias P.G."/>
            <person name="Basile A."/>
            <person name="Luo G."/>
            <person name="Schluter A."/>
            <person name="Konstantinidis K.T."/>
            <person name="Angelidaki I."/>
        </authorList>
    </citation>
    <scope>NUCLEOTIDE SEQUENCE [LARGE SCALE GENOMIC DNA]</scope>
    <source>
        <strain evidence="2">AS27yjCOA_65</strain>
    </source>
</reference>
<dbReference type="AlphaFoldDB" id="A0A7X9FSB6"/>
<dbReference type="EMBL" id="JAAZON010000432">
    <property type="protein sequence ID" value="NMC63407.1"/>
    <property type="molecule type" value="Genomic_DNA"/>
</dbReference>
<gene>
    <name evidence="2" type="ORF">GYA55_09610</name>
</gene>
<keyword evidence="1" id="KW-0732">Signal</keyword>
<feature type="chain" id="PRO_5031557624" description="Spore coat protein U domain-containing protein" evidence="1">
    <location>
        <begin position="24"/>
        <end position="193"/>
    </location>
</feature>
<comment type="caution">
    <text evidence="2">The sequence shown here is derived from an EMBL/GenBank/DDBJ whole genome shotgun (WGS) entry which is preliminary data.</text>
</comment>